<dbReference type="OrthoDB" id="639027at2759"/>
<dbReference type="VEuPathDB" id="ToxoDB:EBH_0059180"/>
<evidence type="ECO:0000256" key="1">
    <source>
        <dbReference type="SAM" id="MobiDB-lite"/>
    </source>
</evidence>
<organism evidence="2 3">
    <name type="scientific">Eimeria brunetti</name>
    <dbReference type="NCBI Taxonomy" id="51314"/>
    <lineage>
        <taxon>Eukaryota</taxon>
        <taxon>Sar</taxon>
        <taxon>Alveolata</taxon>
        <taxon>Apicomplexa</taxon>
        <taxon>Conoidasida</taxon>
        <taxon>Coccidia</taxon>
        <taxon>Eucoccidiorida</taxon>
        <taxon>Eimeriorina</taxon>
        <taxon>Eimeriidae</taxon>
        <taxon>Eimeria</taxon>
    </lineage>
</organism>
<protein>
    <submittedName>
        <fullName evidence="2">Uncharacterized protein</fullName>
    </submittedName>
</protein>
<feature type="region of interest" description="Disordered" evidence="1">
    <location>
        <begin position="36"/>
        <end position="68"/>
    </location>
</feature>
<gene>
    <name evidence="2" type="ORF">EBH_0059180</name>
</gene>
<proteinExistence type="predicted"/>
<reference evidence="2" key="1">
    <citation type="submission" date="2013-10" db="EMBL/GenBank/DDBJ databases">
        <title>Genomic analysis of the causative agents of coccidiosis in chickens.</title>
        <authorList>
            <person name="Reid A.J."/>
            <person name="Blake D."/>
            <person name="Billington K."/>
            <person name="Browne H."/>
            <person name="Dunn M."/>
            <person name="Hung S."/>
            <person name="Kawahara F."/>
            <person name="Miranda-Saavedra D."/>
            <person name="Mourier T."/>
            <person name="Nagra H."/>
            <person name="Otto T.D."/>
            <person name="Rawlings N."/>
            <person name="Sanchez A."/>
            <person name="Sanders M."/>
            <person name="Subramaniam C."/>
            <person name="Tay Y."/>
            <person name="Dear P."/>
            <person name="Doerig C."/>
            <person name="Gruber A."/>
            <person name="Parkinson J."/>
            <person name="Shirley M."/>
            <person name="Wan K.L."/>
            <person name="Berriman M."/>
            <person name="Tomley F."/>
            <person name="Pain A."/>
        </authorList>
    </citation>
    <scope>NUCLEOTIDE SEQUENCE [LARGE SCALE GENOMIC DNA]</scope>
    <source>
        <strain evidence="2">Houghton</strain>
    </source>
</reference>
<name>U6LYR4_9EIME</name>
<reference evidence="2" key="2">
    <citation type="submission" date="2013-10" db="EMBL/GenBank/DDBJ databases">
        <authorList>
            <person name="Aslett M."/>
        </authorList>
    </citation>
    <scope>NUCLEOTIDE SEQUENCE [LARGE SCALE GENOMIC DNA]</scope>
    <source>
        <strain evidence="2">Houghton</strain>
    </source>
</reference>
<evidence type="ECO:0000313" key="3">
    <source>
        <dbReference type="Proteomes" id="UP000030750"/>
    </source>
</evidence>
<keyword evidence="3" id="KW-1185">Reference proteome</keyword>
<dbReference type="EMBL" id="HG713401">
    <property type="protein sequence ID" value="CDJ53749.1"/>
    <property type="molecule type" value="Genomic_DNA"/>
</dbReference>
<sequence>MDGFLFKGRELIVKEPMTTEERAALKEMREEIANGNTRPIRLLRNKPPAEEAKGLFGTAPFHKDTQGE</sequence>
<accession>U6LYR4</accession>
<dbReference type="AlphaFoldDB" id="U6LYR4"/>
<evidence type="ECO:0000313" key="2">
    <source>
        <dbReference type="EMBL" id="CDJ53749.1"/>
    </source>
</evidence>
<dbReference type="Proteomes" id="UP000030750">
    <property type="component" value="Unassembled WGS sequence"/>
</dbReference>